<accession>A0A916VQ08</accession>
<reference evidence="3" key="1">
    <citation type="journal article" date="2014" name="Int. J. Syst. Evol. Microbiol.">
        <title>Complete genome sequence of Corynebacterium casei LMG S-19264T (=DSM 44701T), isolated from a smear-ripened cheese.</title>
        <authorList>
            <consortium name="US DOE Joint Genome Institute (JGI-PGF)"/>
            <person name="Walter F."/>
            <person name="Albersmeier A."/>
            <person name="Kalinowski J."/>
            <person name="Ruckert C."/>
        </authorList>
    </citation>
    <scope>NUCLEOTIDE SEQUENCE</scope>
    <source>
        <strain evidence="3">CGMCC 1.15880</strain>
    </source>
</reference>
<dbReference type="Gene3D" id="3.40.50.300">
    <property type="entry name" value="P-loop containing nucleotide triphosphate hydrolases"/>
    <property type="match status" value="1"/>
</dbReference>
<evidence type="ECO:0000256" key="2">
    <source>
        <dbReference type="ARBA" id="ARBA00023304"/>
    </source>
</evidence>
<sequence>MWSGPRNLSTAMMYSFAQRPDTEVWDEPFYAAYLKATGLDHPMGAEIQAAGERDPDAVINACTGAGPLGKSVFYQKHMTQHMIDGVDRSWVKRMTNVFLIRDPARVLASYDKKRGNPTLDDIGFRQQAELIDLVCEVDGRAPIVIDSADIREAPETMLRLLCQNLSIPFDPKMLSWPKGGNPQDGVWAPHWYGAVWNSTGFAGAEGPLPDVSEHLKHVLEQAQEIYDRIAPLKLKS</sequence>
<dbReference type="AlphaFoldDB" id="A0A916VQ08"/>
<dbReference type="GO" id="GO:0008483">
    <property type="term" value="F:transaminase activity"/>
    <property type="evidence" value="ECO:0007669"/>
    <property type="project" value="UniProtKB-KW"/>
</dbReference>
<comment type="similarity">
    <text evidence="1">Belongs to the class-IV pyridoxal-phosphate-dependent aminotransferase family.</text>
</comment>
<keyword evidence="3" id="KW-0808">Transferase</keyword>
<dbReference type="SUPFAM" id="SSF52540">
    <property type="entry name" value="P-loop containing nucleoside triphosphate hydrolases"/>
    <property type="match status" value="1"/>
</dbReference>
<keyword evidence="3" id="KW-0032">Aminotransferase</keyword>
<dbReference type="InterPro" id="IPR027417">
    <property type="entry name" value="P-loop_NTPase"/>
</dbReference>
<dbReference type="EMBL" id="BMKA01000002">
    <property type="protein sequence ID" value="GGA17961.1"/>
    <property type="molecule type" value="Genomic_DNA"/>
</dbReference>
<name>A0A916VQ08_9RHOB</name>
<evidence type="ECO:0000313" key="3">
    <source>
        <dbReference type="EMBL" id="GGA17961.1"/>
    </source>
</evidence>
<comment type="caution">
    <text evidence="3">The sequence shown here is derived from an EMBL/GenBank/DDBJ whole genome shotgun (WGS) entry which is preliminary data.</text>
</comment>
<dbReference type="Pfam" id="PF19798">
    <property type="entry name" value="Sulfotransfer_5"/>
    <property type="match status" value="1"/>
</dbReference>
<reference evidence="3" key="2">
    <citation type="submission" date="2020-09" db="EMBL/GenBank/DDBJ databases">
        <authorList>
            <person name="Sun Q."/>
            <person name="Zhou Y."/>
        </authorList>
    </citation>
    <scope>NUCLEOTIDE SEQUENCE</scope>
    <source>
        <strain evidence="3">CGMCC 1.15880</strain>
    </source>
</reference>
<dbReference type="RefSeq" id="WP_188674699.1">
    <property type="nucleotide sequence ID" value="NZ_BMKA01000002.1"/>
</dbReference>
<evidence type="ECO:0000313" key="4">
    <source>
        <dbReference type="Proteomes" id="UP000628017"/>
    </source>
</evidence>
<evidence type="ECO:0000256" key="1">
    <source>
        <dbReference type="ARBA" id="ARBA00009320"/>
    </source>
</evidence>
<dbReference type="PANTHER" id="PTHR42743">
    <property type="entry name" value="AMINO-ACID AMINOTRANSFERASE"/>
    <property type="match status" value="1"/>
</dbReference>
<dbReference type="GO" id="GO:0009082">
    <property type="term" value="P:branched-chain amino acid biosynthetic process"/>
    <property type="evidence" value="ECO:0007669"/>
    <property type="project" value="UniProtKB-KW"/>
</dbReference>
<dbReference type="Proteomes" id="UP000628017">
    <property type="component" value="Unassembled WGS sequence"/>
</dbReference>
<protein>
    <submittedName>
        <fullName evidence="3">Branched chain amino acid aminotransferase</fullName>
    </submittedName>
</protein>
<gene>
    <name evidence="3" type="ORF">GCM10011498_18240</name>
</gene>
<proteinExistence type="inferred from homology"/>
<organism evidence="3 4">
    <name type="scientific">Neptunicoccus cionae</name>
    <dbReference type="NCBI Taxonomy" id="2035344"/>
    <lineage>
        <taxon>Bacteria</taxon>
        <taxon>Pseudomonadati</taxon>
        <taxon>Pseudomonadota</taxon>
        <taxon>Alphaproteobacteria</taxon>
        <taxon>Rhodobacterales</taxon>
        <taxon>Paracoccaceae</taxon>
        <taxon>Neptunicoccus</taxon>
    </lineage>
</organism>
<keyword evidence="4" id="KW-1185">Reference proteome</keyword>
<dbReference type="PANTHER" id="PTHR42743:SF11">
    <property type="entry name" value="AMINODEOXYCHORISMATE LYASE"/>
    <property type="match status" value="1"/>
</dbReference>
<keyword evidence="2" id="KW-0028">Amino-acid biosynthesis</keyword>
<keyword evidence="2" id="KW-0100">Branched-chain amino acid biosynthesis</keyword>
<dbReference type="InterPro" id="IPR050571">
    <property type="entry name" value="Class-IV_PLP-Dep_Aminotrnsfr"/>
</dbReference>